<dbReference type="eggNOG" id="COG0457">
    <property type="taxonomic scope" value="Bacteria"/>
</dbReference>
<evidence type="ECO:0000256" key="1">
    <source>
        <dbReference type="SAM" id="MobiDB-lite"/>
    </source>
</evidence>
<evidence type="ECO:0000256" key="2">
    <source>
        <dbReference type="SAM" id="SignalP"/>
    </source>
</evidence>
<keyword evidence="2" id="KW-0732">Signal</keyword>
<dbReference type="InterPro" id="IPR011990">
    <property type="entry name" value="TPR-like_helical_dom_sf"/>
</dbReference>
<feature type="compositionally biased region" description="Low complexity" evidence="1">
    <location>
        <begin position="31"/>
        <end position="40"/>
    </location>
</feature>
<evidence type="ECO:0008006" key="5">
    <source>
        <dbReference type="Google" id="ProtNLM"/>
    </source>
</evidence>
<feature type="chain" id="PRO_5010231983" description="Tetratricopeptide repeat protein" evidence="2">
    <location>
        <begin position="27"/>
        <end position="584"/>
    </location>
</feature>
<dbReference type="InterPro" id="IPR019734">
    <property type="entry name" value="TPR_rpt"/>
</dbReference>
<dbReference type="STRING" id="260552.Mag101_17250"/>
<evidence type="ECO:0000313" key="4">
    <source>
        <dbReference type="Proteomes" id="UP000188219"/>
    </source>
</evidence>
<keyword evidence="4" id="KW-1185">Reference proteome</keyword>
<dbReference type="PANTHER" id="PTHR45588">
    <property type="entry name" value="TPR DOMAIN-CONTAINING PROTEIN"/>
    <property type="match status" value="1"/>
</dbReference>
<dbReference type="SMART" id="SM00028">
    <property type="entry name" value="TPR"/>
    <property type="match status" value="5"/>
</dbReference>
<dbReference type="PANTHER" id="PTHR45588:SF1">
    <property type="entry name" value="WW DOMAIN-CONTAINING PROTEIN"/>
    <property type="match status" value="1"/>
</dbReference>
<dbReference type="SUPFAM" id="SSF48452">
    <property type="entry name" value="TPR-like"/>
    <property type="match status" value="2"/>
</dbReference>
<name>A0A1Q2M924_9GAMM</name>
<feature type="signal peptide" evidence="2">
    <location>
        <begin position="1"/>
        <end position="26"/>
    </location>
</feature>
<sequence length="584" mass="64612">MERPHLASALCALLLLAGQSFTHSFAQEAGTSTSSATTSAPVDKQEARTHHKHYREPEGGDKPSPTGSIAPRLQNLGKHIFPVSCASEQGQQYINQGLNLAYAFNHAEAGRSFREAARLDPDCAMAYWGQALVLGPNINAPMDPEAEPKARELALKAKSLSSGVDKRERALIDALTTRYTGDAADRSAADKKYAAAMGKVVEQYPDDLDIATLYAESMMDLRPWNYWMRDGTPYEGTEKIVELLEQVMEKNPEHPGALHLYIHLIEPTNNPERAEKAADTLQNLVPGAGHLVHMPAHIYQRVGRYADAVKANERAIAADEDYITQCRAQGIYPMAYYPHNIHFLWFANTALGRSGKAIDAANKTAEQISDETLEAMPMLASFRVLPYWSLARFGKWDQVLTLSQPPADPFLTLAWHYVRGLAFIAKGQLDKAQEELAQVQKLAADPALEYPMFSPNTAKQVLAIAPEVLAGELAAARKDYEGAVNHLSRAILLEDGLVYTEPAEWHYPPRLALGAVLLEAGRPAEAETVYWQDLDRRPNNGWALFGLAQALRAQDKGEQAELIEARFNKAWRDADVKLKASRIR</sequence>
<protein>
    <recommendedName>
        <fullName evidence="5">Tetratricopeptide repeat protein</fullName>
    </recommendedName>
</protein>
<dbReference type="OrthoDB" id="9778494at2"/>
<dbReference type="KEGG" id="maga:Mag101_17250"/>
<feature type="region of interest" description="Disordered" evidence="1">
    <location>
        <begin position="29"/>
        <end position="70"/>
    </location>
</feature>
<proteinExistence type="predicted"/>
<dbReference type="Gene3D" id="1.25.40.10">
    <property type="entry name" value="Tetratricopeptide repeat domain"/>
    <property type="match status" value="2"/>
</dbReference>
<evidence type="ECO:0000313" key="3">
    <source>
        <dbReference type="EMBL" id="AQQ69181.1"/>
    </source>
</evidence>
<dbReference type="RefSeq" id="WP_077407747.1">
    <property type="nucleotide sequence ID" value="NZ_CP019650.1"/>
</dbReference>
<dbReference type="EMBL" id="CP019650">
    <property type="protein sequence ID" value="AQQ69181.1"/>
    <property type="molecule type" value="Genomic_DNA"/>
</dbReference>
<reference evidence="3" key="1">
    <citation type="submission" date="2017-02" db="EMBL/GenBank/DDBJ databases">
        <title>Genome of Microbulbifer agarilyticus GP101.</title>
        <authorList>
            <person name="Jung J."/>
            <person name="Bae S.S."/>
            <person name="Baek K."/>
        </authorList>
    </citation>
    <scope>NUCLEOTIDE SEQUENCE [LARGE SCALE GENOMIC DNA]</scope>
    <source>
        <strain evidence="3">GP101</strain>
    </source>
</reference>
<organism evidence="3 4">
    <name type="scientific">Microbulbifer agarilyticus</name>
    <dbReference type="NCBI Taxonomy" id="260552"/>
    <lineage>
        <taxon>Bacteria</taxon>
        <taxon>Pseudomonadati</taxon>
        <taxon>Pseudomonadota</taxon>
        <taxon>Gammaproteobacteria</taxon>
        <taxon>Cellvibrionales</taxon>
        <taxon>Microbulbiferaceae</taxon>
        <taxon>Microbulbifer</taxon>
    </lineage>
</organism>
<dbReference type="Proteomes" id="UP000188219">
    <property type="component" value="Chromosome"/>
</dbReference>
<gene>
    <name evidence="3" type="ORF">Mag101_17250</name>
</gene>
<accession>A0A1Q2M924</accession>
<dbReference type="AlphaFoldDB" id="A0A1Q2M924"/>